<gene>
    <name evidence="2" type="ORF">VHP8226_00587</name>
</gene>
<dbReference type="EMBL" id="CAKLCM010000002">
    <property type="protein sequence ID" value="CAH0524912.1"/>
    <property type="molecule type" value="Genomic_DNA"/>
</dbReference>
<evidence type="ECO:0000313" key="2">
    <source>
        <dbReference type="EMBL" id="CAH0524912.1"/>
    </source>
</evidence>
<reference evidence="2" key="1">
    <citation type="submission" date="2021-12" db="EMBL/GenBank/DDBJ databases">
        <authorList>
            <person name="Rodrigo-Torres L."/>
            <person name="Arahal R. D."/>
            <person name="Lucena T."/>
        </authorList>
    </citation>
    <scope>NUCLEOTIDE SEQUENCE</scope>
    <source>
        <strain evidence="2">CECT 8226</strain>
    </source>
</reference>
<evidence type="ECO:0008006" key="4">
    <source>
        <dbReference type="Google" id="ProtNLM"/>
    </source>
</evidence>
<name>A0ABM8ZFC1_9VIBR</name>
<protein>
    <recommendedName>
        <fullName evidence="4">Transposase</fullName>
    </recommendedName>
</protein>
<sequence length="75" mass="8497">MRQLKQEKQGVTPKASPHTPERIEIPDLKKRISELEEHNEIIKKGHPEVTFSKRLVELAGVEPASKNHSSLVLHA</sequence>
<keyword evidence="3" id="KW-1185">Reference proteome</keyword>
<evidence type="ECO:0000256" key="1">
    <source>
        <dbReference type="SAM" id="MobiDB-lite"/>
    </source>
</evidence>
<evidence type="ECO:0000313" key="3">
    <source>
        <dbReference type="Proteomes" id="UP000838160"/>
    </source>
</evidence>
<comment type="caution">
    <text evidence="2">The sequence shown here is derived from an EMBL/GenBank/DDBJ whole genome shotgun (WGS) entry which is preliminary data.</text>
</comment>
<feature type="region of interest" description="Disordered" evidence="1">
    <location>
        <begin position="1"/>
        <end position="24"/>
    </location>
</feature>
<dbReference type="Proteomes" id="UP000838160">
    <property type="component" value="Unassembled WGS sequence"/>
</dbReference>
<proteinExistence type="predicted"/>
<organism evidence="2 3">
    <name type="scientific">Vibrio hippocampi</name>
    <dbReference type="NCBI Taxonomy" id="654686"/>
    <lineage>
        <taxon>Bacteria</taxon>
        <taxon>Pseudomonadati</taxon>
        <taxon>Pseudomonadota</taxon>
        <taxon>Gammaproteobacteria</taxon>
        <taxon>Vibrionales</taxon>
        <taxon>Vibrionaceae</taxon>
        <taxon>Vibrio</taxon>
    </lineage>
</organism>
<accession>A0ABM8ZFC1</accession>